<evidence type="ECO:0000313" key="1">
    <source>
        <dbReference type="EMBL" id="MEQ2297220.1"/>
    </source>
</evidence>
<dbReference type="EMBL" id="JAHRIP010041873">
    <property type="protein sequence ID" value="MEQ2297220.1"/>
    <property type="molecule type" value="Genomic_DNA"/>
</dbReference>
<comment type="caution">
    <text evidence="1">The sequence shown here is derived from an EMBL/GenBank/DDBJ whole genome shotgun (WGS) entry which is preliminary data.</text>
</comment>
<evidence type="ECO:0000313" key="2">
    <source>
        <dbReference type="Proteomes" id="UP001469553"/>
    </source>
</evidence>
<organism evidence="1 2">
    <name type="scientific">Ameca splendens</name>
    <dbReference type="NCBI Taxonomy" id="208324"/>
    <lineage>
        <taxon>Eukaryota</taxon>
        <taxon>Metazoa</taxon>
        <taxon>Chordata</taxon>
        <taxon>Craniata</taxon>
        <taxon>Vertebrata</taxon>
        <taxon>Euteleostomi</taxon>
        <taxon>Actinopterygii</taxon>
        <taxon>Neopterygii</taxon>
        <taxon>Teleostei</taxon>
        <taxon>Neoteleostei</taxon>
        <taxon>Acanthomorphata</taxon>
        <taxon>Ovalentaria</taxon>
        <taxon>Atherinomorphae</taxon>
        <taxon>Cyprinodontiformes</taxon>
        <taxon>Goodeidae</taxon>
        <taxon>Ameca</taxon>
    </lineage>
</organism>
<reference evidence="1 2" key="1">
    <citation type="submission" date="2021-06" db="EMBL/GenBank/DDBJ databases">
        <authorList>
            <person name="Palmer J.M."/>
        </authorList>
    </citation>
    <scope>NUCLEOTIDE SEQUENCE [LARGE SCALE GENOMIC DNA]</scope>
    <source>
        <strain evidence="1 2">AS_MEX2019</strain>
        <tissue evidence="1">Muscle</tissue>
    </source>
</reference>
<gene>
    <name evidence="1" type="ORF">AMECASPLE_032567</name>
</gene>
<accession>A0ABV0YTN6</accession>
<dbReference type="Proteomes" id="UP001469553">
    <property type="component" value="Unassembled WGS sequence"/>
</dbReference>
<sequence length="139" mass="15493">MEATFLLTQHWCGLGGDRPTFTGSETDTWSLQTQKDRGRRELSGSAVEALDQKRVSHPLPSSTNISGSEIIKEETDELLMLPGISSRLQTEDVLALTPKLFTHGMQVFKTTEEEYSQNIHHSTNLDKQLADVLYSPVCS</sequence>
<keyword evidence="2" id="KW-1185">Reference proteome</keyword>
<protein>
    <submittedName>
        <fullName evidence="1">Uncharacterized protein</fullName>
    </submittedName>
</protein>
<name>A0ABV0YTN6_9TELE</name>
<proteinExistence type="predicted"/>